<dbReference type="Pfam" id="PF01807">
    <property type="entry name" value="Zn_ribbon_DnaG"/>
    <property type="match status" value="1"/>
</dbReference>
<keyword evidence="7 12" id="KW-0863">Zinc-finger</keyword>
<dbReference type="PANTHER" id="PTHR30313">
    <property type="entry name" value="DNA PRIMASE"/>
    <property type="match status" value="1"/>
</dbReference>
<evidence type="ECO:0000256" key="9">
    <source>
        <dbReference type="ARBA" id="ARBA00022842"/>
    </source>
</evidence>
<dbReference type="PROSITE" id="PS50880">
    <property type="entry name" value="TOPRIM"/>
    <property type="match status" value="1"/>
</dbReference>
<dbReference type="SUPFAM" id="SSF56731">
    <property type="entry name" value="DNA primase core"/>
    <property type="match status" value="1"/>
</dbReference>
<feature type="zinc finger region" description="CHC2-type" evidence="12 14">
    <location>
        <begin position="34"/>
        <end position="58"/>
    </location>
</feature>
<keyword evidence="2 12" id="KW-0639">Primosome</keyword>
<organism evidence="16 17">
    <name type="scientific">Candidatus Uhrbacteria bacterium RIFCSPLOWO2_02_FULL_51_9</name>
    <dbReference type="NCBI Taxonomy" id="1802410"/>
    <lineage>
        <taxon>Bacteria</taxon>
        <taxon>Candidatus Uhriibacteriota</taxon>
    </lineage>
</organism>
<keyword evidence="4 12" id="KW-0548">Nucleotidyltransferase</keyword>
<sequence>MSDVDTIKERLDIAELVGEYLPLKQAGAYFKARCPFHQEKTPSFIVTRERQMWHCFGCNKGGDAFAFVQEMEGLSFPEALRLLAEKAGVQLTQFARREVNTSQKNRVLDILAFAREWFHQGFLRSPRAADARAYIAARGVPTELVSAFGIGFVPDEWGLLTRALLHRGFGIEDCIASGLTLPGKQGGGYDRFRGRVMFPIADAHGTTVGFTGRLLVEKEDAGGKYVNTPQTLAYDKGSVLYGLSLAKQALREKKYALIVEGQMDLIACHKAGTSNVVASSGTALTPDQLRLLKRYTQELRIAFDMDSAGLAAASRGVELALAAGFDVKVIIPGADAGKDPDECIQKNPALWHGAVAGAKPFMSFFIDHAMEQAAGGSIRDVTNALAPALKMIAVIPSAIERGFWIHRIAEQAGMREDDLRAEVARVQTRPQGGVRAQAPAPERGIVQSPSERRVERTLALALRYPKIIDFVKTMPESIFGEKWLPIFRALVVYYGSSKLRETLTEERKQLFDQLHLLSQTFDFAEGEAVQEAHILSEALRNGWLEKERKNLIVDLKAAEAAQDPAQVMRLLEQLRHLI</sequence>
<keyword evidence="8 12" id="KW-0862">Zinc</keyword>
<dbReference type="InterPro" id="IPR019475">
    <property type="entry name" value="DNA_primase_DnaB-bd"/>
</dbReference>
<dbReference type="InterPro" id="IPR013264">
    <property type="entry name" value="DNAG_N"/>
</dbReference>
<dbReference type="GO" id="GO:0006269">
    <property type="term" value="P:DNA replication, synthesis of primer"/>
    <property type="evidence" value="ECO:0007669"/>
    <property type="project" value="UniProtKB-UniRule"/>
</dbReference>
<reference evidence="16 17" key="1">
    <citation type="journal article" date="2016" name="Nat. Commun.">
        <title>Thousands of microbial genomes shed light on interconnected biogeochemical processes in an aquifer system.</title>
        <authorList>
            <person name="Anantharaman K."/>
            <person name="Brown C.T."/>
            <person name="Hug L.A."/>
            <person name="Sharon I."/>
            <person name="Castelle C.J."/>
            <person name="Probst A.J."/>
            <person name="Thomas B.C."/>
            <person name="Singh A."/>
            <person name="Wilkins M.J."/>
            <person name="Karaoz U."/>
            <person name="Brodie E.L."/>
            <person name="Williams K.H."/>
            <person name="Hubbard S.S."/>
            <person name="Banfield J.F."/>
        </authorList>
    </citation>
    <scope>NUCLEOTIDE SEQUENCE [LARGE SCALE GENOMIC DNA]</scope>
</reference>
<protein>
    <recommendedName>
        <fullName evidence="12 13">DNA primase</fullName>
        <ecNumber evidence="12">2.7.7.101</ecNumber>
    </recommendedName>
</protein>
<dbReference type="GO" id="GO:0003677">
    <property type="term" value="F:DNA binding"/>
    <property type="evidence" value="ECO:0007669"/>
    <property type="project" value="UniProtKB-KW"/>
</dbReference>
<dbReference type="PIRSF" id="PIRSF002811">
    <property type="entry name" value="DnaG"/>
    <property type="match status" value="1"/>
</dbReference>
<evidence type="ECO:0000256" key="6">
    <source>
        <dbReference type="ARBA" id="ARBA00022723"/>
    </source>
</evidence>
<keyword evidence="10 12" id="KW-0238">DNA-binding</keyword>
<proteinExistence type="inferred from homology"/>
<evidence type="ECO:0000313" key="16">
    <source>
        <dbReference type="EMBL" id="OGL89326.1"/>
    </source>
</evidence>
<evidence type="ECO:0000256" key="5">
    <source>
        <dbReference type="ARBA" id="ARBA00022705"/>
    </source>
</evidence>
<evidence type="ECO:0000256" key="3">
    <source>
        <dbReference type="ARBA" id="ARBA00022679"/>
    </source>
</evidence>
<dbReference type="InterPro" id="IPR034151">
    <property type="entry name" value="TOPRIM_DnaG_bac"/>
</dbReference>
<evidence type="ECO:0000256" key="10">
    <source>
        <dbReference type="ARBA" id="ARBA00023125"/>
    </source>
</evidence>
<dbReference type="SMART" id="SM00493">
    <property type="entry name" value="TOPRIM"/>
    <property type="match status" value="1"/>
</dbReference>
<evidence type="ECO:0000256" key="12">
    <source>
        <dbReference type="HAMAP-Rule" id="MF_00974"/>
    </source>
</evidence>
<dbReference type="GO" id="GO:1990077">
    <property type="term" value="C:primosome complex"/>
    <property type="evidence" value="ECO:0007669"/>
    <property type="project" value="UniProtKB-KW"/>
</dbReference>
<dbReference type="SMART" id="SM00400">
    <property type="entry name" value="ZnF_CHCC"/>
    <property type="match status" value="1"/>
</dbReference>
<evidence type="ECO:0000256" key="7">
    <source>
        <dbReference type="ARBA" id="ARBA00022771"/>
    </source>
</evidence>
<dbReference type="EC" id="2.7.7.101" evidence="12"/>
<accession>A0A1F7VFP5</accession>
<comment type="function">
    <text evidence="12 13">RNA polymerase that catalyzes the synthesis of short RNA molecules used as primers for DNA polymerase during DNA replication.</text>
</comment>
<dbReference type="Gene3D" id="3.90.580.10">
    <property type="entry name" value="Zinc finger, CHC2-type domain"/>
    <property type="match status" value="1"/>
</dbReference>
<evidence type="ECO:0000256" key="2">
    <source>
        <dbReference type="ARBA" id="ARBA00022515"/>
    </source>
</evidence>
<keyword evidence="6 12" id="KW-0479">Metal-binding</keyword>
<dbReference type="InterPro" id="IPR030846">
    <property type="entry name" value="DnaG_bac"/>
</dbReference>
<evidence type="ECO:0000256" key="13">
    <source>
        <dbReference type="PIRNR" id="PIRNR002811"/>
    </source>
</evidence>
<evidence type="ECO:0000259" key="15">
    <source>
        <dbReference type="PROSITE" id="PS50880"/>
    </source>
</evidence>
<keyword evidence="3 12" id="KW-0808">Transferase</keyword>
<dbReference type="PANTHER" id="PTHR30313:SF2">
    <property type="entry name" value="DNA PRIMASE"/>
    <property type="match status" value="1"/>
</dbReference>
<dbReference type="InterPro" id="IPR006295">
    <property type="entry name" value="DNA_primase_DnaG"/>
</dbReference>
<dbReference type="HAMAP" id="MF_00974">
    <property type="entry name" value="DNA_primase_DnaG"/>
    <property type="match status" value="1"/>
</dbReference>
<comment type="caution">
    <text evidence="16">The sequence shown here is derived from an EMBL/GenBank/DDBJ whole genome shotgun (WGS) entry which is preliminary data.</text>
</comment>
<comment type="cofactor">
    <cofactor evidence="12 13 14">
        <name>Zn(2+)</name>
        <dbReference type="ChEBI" id="CHEBI:29105"/>
    </cofactor>
    <text evidence="12 13 14">Binds 1 zinc ion per monomer.</text>
</comment>
<dbReference type="AlphaFoldDB" id="A0A1F7VFP5"/>
<keyword evidence="5 12" id="KW-0235">DNA replication</keyword>
<dbReference type="InterPro" id="IPR006171">
    <property type="entry name" value="TOPRIM_dom"/>
</dbReference>
<dbReference type="CDD" id="cd03364">
    <property type="entry name" value="TOPRIM_DnaG_primases"/>
    <property type="match status" value="1"/>
</dbReference>
<name>A0A1F7VFP5_9BACT</name>
<comment type="catalytic activity">
    <reaction evidence="12">
        <text>ssDNA + n NTP = ssDNA/pppN(pN)n-1 hybrid + (n-1) diphosphate.</text>
        <dbReference type="EC" id="2.7.7.101"/>
    </reaction>
</comment>
<dbReference type="GO" id="GO:0008270">
    <property type="term" value="F:zinc ion binding"/>
    <property type="evidence" value="ECO:0007669"/>
    <property type="project" value="UniProtKB-UniRule"/>
</dbReference>
<dbReference type="FunFam" id="3.90.580.10:FF:000001">
    <property type="entry name" value="DNA primase"/>
    <property type="match status" value="1"/>
</dbReference>
<dbReference type="Proteomes" id="UP000176678">
    <property type="component" value="Unassembled WGS sequence"/>
</dbReference>
<dbReference type="InterPro" id="IPR037068">
    <property type="entry name" value="DNA_primase_core_N_sf"/>
</dbReference>
<evidence type="ECO:0000256" key="4">
    <source>
        <dbReference type="ARBA" id="ARBA00022695"/>
    </source>
</evidence>
<dbReference type="Pfam" id="PF08275">
    <property type="entry name" value="DNAG_N"/>
    <property type="match status" value="1"/>
</dbReference>
<dbReference type="Gene3D" id="3.90.980.10">
    <property type="entry name" value="DNA primase, catalytic core, N-terminal domain"/>
    <property type="match status" value="1"/>
</dbReference>
<dbReference type="GO" id="GO:0003899">
    <property type="term" value="F:DNA-directed RNA polymerase activity"/>
    <property type="evidence" value="ECO:0007669"/>
    <property type="project" value="UniProtKB-UniRule"/>
</dbReference>
<dbReference type="Pfam" id="PF10410">
    <property type="entry name" value="DnaB_bind"/>
    <property type="match status" value="1"/>
</dbReference>
<comment type="domain">
    <text evidence="12">Contains an N-terminal zinc-binding domain, a central core domain that contains the primase activity, and a C-terminal DnaB-binding domain.</text>
</comment>
<evidence type="ECO:0000313" key="17">
    <source>
        <dbReference type="Proteomes" id="UP000176678"/>
    </source>
</evidence>
<dbReference type="GO" id="GO:0000428">
    <property type="term" value="C:DNA-directed RNA polymerase complex"/>
    <property type="evidence" value="ECO:0007669"/>
    <property type="project" value="UniProtKB-KW"/>
</dbReference>
<dbReference type="InterPro" id="IPR050219">
    <property type="entry name" value="DnaG_primase"/>
</dbReference>
<dbReference type="SUPFAM" id="SSF57783">
    <property type="entry name" value="Zinc beta-ribbon"/>
    <property type="match status" value="1"/>
</dbReference>
<evidence type="ECO:0000256" key="11">
    <source>
        <dbReference type="ARBA" id="ARBA00023163"/>
    </source>
</evidence>
<comment type="subunit">
    <text evidence="12">Monomer. Interacts with DnaB.</text>
</comment>
<dbReference type="InterPro" id="IPR002694">
    <property type="entry name" value="Znf_CHC2"/>
</dbReference>
<evidence type="ECO:0000256" key="14">
    <source>
        <dbReference type="PIRSR" id="PIRSR002811-1"/>
    </source>
</evidence>
<dbReference type="STRING" id="1802410.A3H75_02570"/>
<evidence type="ECO:0000256" key="1">
    <source>
        <dbReference type="ARBA" id="ARBA00022478"/>
    </source>
</evidence>
<dbReference type="Pfam" id="PF13155">
    <property type="entry name" value="Toprim_2"/>
    <property type="match status" value="1"/>
</dbReference>
<dbReference type="InterPro" id="IPR036977">
    <property type="entry name" value="DNA_primase_Znf_CHC2"/>
</dbReference>
<dbReference type="Gene3D" id="3.40.1360.10">
    <property type="match status" value="1"/>
</dbReference>
<keyword evidence="9" id="KW-0460">Magnesium</keyword>
<evidence type="ECO:0000256" key="8">
    <source>
        <dbReference type="ARBA" id="ARBA00022833"/>
    </source>
</evidence>
<comment type="similarity">
    <text evidence="12 13">Belongs to the DnaG primase family.</text>
</comment>
<keyword evidence="11 12" id="KW-0804">Transcription</keyword>
<dbReference type="GO" id="GO:0005737">
    <property type="term" value="C:cytoplasm"/>
    <property type="evidence" value="ECO:0007669"/>
    <property type="project" value="TreeGrafter"/>
</dbReference>
<feature type="domain" description="Toprim" evidence="15">
    <location>
        <begin position="254"/>
        <end position="335"/>
    </location>
</feature>
<keyword evidence="1 12" id="KW-0240">DNA-directed RNA polymerase</keyword>
<dbReference type="NCBIfam" id="TIGR01391">
    <property type="entry name" value="dnaG"/>
    <property type="match status" value="1"/>
</dbReference>
<gene>
    <name evidence="12" type="primary">dnaG</name>
    <name evidence="16" type="ORF">A3H75_02570</name>
</gene>
<dbReference type="EMBL" id="MGES01000007">
    <property type="protein sequence ID" value="OGL89326.1"/>
    <property type="molecule type" value="Genomic_DNA"/>
</dbReference>